<dbReference type="AlphaFoldDB" id="A0A6A2Y9R1"/>
<comment type="caution">
    <text evidence="1">The sequence shown here is derived from an EMBL/GenBank/DDBJ whole genome shotgun (WGS) entry which is preliminary data.</text>
</comment>
<evidence type="ECO:0000313" key="1">
    <source>
        <dbReference type="EMBL" id="KAE8668547.1"/>
    </source>
</evidence>
<organism evidence="1 2">
    <name type="scientific">Hibiscus syriacus</name>
    <name type="common">Rose of Sharon</name>
    <dbReference type="NCBI Taxonomy" id="106335"/>
    <lineage>
        <taxon>Eukaryota</taxon>
        <taxon>Viridiplantae</taxon>
        <taxon>Streptophyta</taxon>
        <taxon>Embryophyta</taxon>
        <taxon>Tracheophyta</taxon>
        <taxon>Spermatophyta</taxon>
        <taxon>Magnoliopsida</taxon>
        <taxon>eudicotyledons</taxon>
        <taxon>Gunneridae</taxon>
        <taxon>Pentapetalae</taxon>
        <taxon>rosids</taxon>
        <taxon>malvids</taxon>
        <taxon>Malvales</taxon>
        <taxon>Malvaceae</taxon>
        <taxon>Malvoideae</taxon>
        <taxon>Hibiscus</taxon>
    </lineage>
</organism>
<sequence>MNKMKGVVAAIEYSPCAMYVDQRMRFKHQSLLQDFEDLHMETDAMRKKLQKMKERRLTLSAEVRFLRRHKFLMQNRSSSIEASWNFVQPPNTVVRSKSNVKEKNSTGRGSSLRRLAMSFGLSQKRKTYSEKEASFIHHSHMFDLNQKQHKNINGKGDALLQRSSPILDLNQRERLYGGREATAQTMKPIFDLKQISREEELQSMDNSKRIEEFKKSTIRIPCDWQHNDIKISTCRNTGNGPNRVGKRKISWQDQVALRV</sequence>
<gene>
    <name evidence="1" type="ORF">F3Y22_tig00112293pilonHSYRG00145</name>
</gene>
<dbReference type="PANTHER" id="PTHR34807">
    <property type="entry name" value="OS08G0270800 PROTEIN"/>
    <property type="match status" value="1"/>
</dbReference>
<name>A0A6A2Y9R1_HIBSY</name>
<evidence type="ECO:0000313" key="2">
    <source>
        <dbReference type="Proteomes" id="UP000436088"/>
    </source>
</evidence>
<protein>
    <submittedName>
        <fullName evidence="1">Uncharacterized protein</fullName>
    </submittedName>
</protein>
<dbReference type="OrthoDB" id="993453at2759"/>
<keyword evidence="2" id="KW-1185">Reference proteome</keyword>
<dbReference type="Proteomes" id="UP000436088">
    <property type="component" value="Unassembled WGS sequence"/>
</dbReference>
<proteinExistence type="predicted"/>
<accession>A0A6A2Y9R1</accession>
<dbReference type="EMBL" id="VEPZ02001545">
    <property type="protein sequence ID" value="KAE8668547.1"/>
    <property type="molecule type" value="Genomic_DNA"/>
</dbReference>
<dbReference type="PANTHER" id="PTHR34807:SF3">
    <property type="entry name" value="OS08G0270800 PROTEIN"/>
    <property type="match status" value="1"/>
</dbReference>
<reference evidence="1" key="1">
    <citation type="submission" date="2019-09" db="EMBL/GenBank/DDBJ databases">
        <title>Draft genome information of white flower Hibiscus syriacus.</title>
        <authorList>
            <person name="Kim Y.-M."/>
        </authorList>
    </citation>
    <scope>NUCLEOTIDE SEQUENCE [LARGE SCALE GENOMIC DNA]</scope>
    <source>
        <strain evidence="1">YM2019G1</strain>
    </source>
</reference>